<evidence type="ECO:0000313" key="2">
    <source>
        <dbReference type="EMBL" id="EEF30585.1"/>
    </source>
</evidence>
<name>B9T0M8_RICCO</name>
<organism evidence="2 3">
    <name type="scientific">Ricinus communis</name>
    <name type="common">Castor bean</name>
    <dbReference type="NCBI Taxonomy" id="3988"/>
    <lineage>
        <taxon>Eukaryota</taxon>
        <taxon>Viridiplantae</taxon>
        <taxon>Streptophyta</taxon>
        <taxon>Embryophyta</taxon>
        <taxon>Tracheophyta</taxon>
        <taxon>Spermatophyta</taxon>
        <taxon>Magnoliopsida</taxon>
        <taxon>eudicotyledons</taxon>
        <taxon>Gunneridae</taxon>
        <taxon>Pentapetalae</taxon>
        <taxon>rosids</taxon>
        <taxon>fabids</taxon>
        <taxon>Malpighiales</taxon>
        <taxon>Euphorbiaceae</taxon>
        <taxon>Acalyphoideae</taxon>
        <taxon>Acalypheae</taxon>
        <taxon>Ricinus</taxon>
    </lineage>
</organism>
<feature type="transmembrane region" description="Helical" evidence="1">
    <location>
        <begin position="39"/>
        <end position="61"/>
    </location>
</feature>
<reference evidence="3" key="1">
    <citation type="journal article" date="2010" name="Nat. Biotechnol.">
        <title>Draft genome sequence of the oilseed species Ricinus communis.</title>
        <authorList>
            <person name="Chan A.P."/>
            <person name="Crabtree J."/>
            <person name="Zhao Q."/>
            <person name="Lorenzi H."/>
            <person name="Orvis J."/>
            <person name="Puiu D."/>
            <person name="Melake-Berhan A."/>
            <person name="Jones K.M."/>
            <person name="Redman J."/>
            <person name="Chen G."/>
            <person name="Cahoon E.B."/>
            <person name="Gedil M."/>
            <person name="Stanke M."/>
            <person name="Haas B.J."/>
            <person name="Wortman J.R."/>
            <person name="Fraser-Liggett C.M."/>
            <person name="Ravel J."/>
            <person name="Rabinowicz P.D."/>
        </authorList>
    </citation>
    <scope>NUCLEOTIDE SEQUENCE [LARGE SCALE GENOMIC DNA]</scope>
    <source>
        <strain evidence="3">cv. Hale</strain>
    </source>
</reference>
<keyword evidence="1" id="KW-1133">Transmembrane helix</keyword>
<accession>B9T0M8</accession>
<evidence type="ECO:0000256" key="1">
    <source>
        <dbReference type="SAM" id="Phobius"/>
    </source>
</evidence>
<keyword evidence="3" id="KW-1185">Reference proteome</keyword>
<keyword evidence="1" id="KW-0472">Membrane</keyword>
<gene>
    <name evidence="2" type="ORF">RCOM_0576140</name>
</gene>
<keyword evidence="1" id="KW-0812">Transmembrane</keyword>
<dbReference type="AlphaFoldDB" id="B9T0M8"/>
<dbReference type="EMBL" id="EQ974308">
    <property type="protein sequence ID" value="EEF30585.1"/>
    <property type="molecule type" value="Genomic_DNA"/>
</dbReference>
<protein>
    <submittedName>
        <fullName evidence="2">Uncharacterized protein</fullName>
    </submittedName>
</protein>
<evidence type="ECO:0000313" key="3">
    <source>
        <dbReference type="Proteomes" id="UP000008311"/>
    </source>
</evidence>
<dbReference type="InParanoid" id="B9T0M8"/>
<dbReference type="Proteomes" id="UP000008311">
    <property type="component" value="Unassembled WGS sequence"/>
</dbReference>
<proteinExistence type="predicted"/>
<sequence>MEADLEPGLAWMVIATEEGEINRIHDGKLLFSVSDGFELAVLLAFDFPFFAGAIQSIAWLFF</sequence>